<evidence type="ECO:0000313" key="8">
    <source>
        <dbReference type="Proteomes" id="UP000185739"/>
    </source>
</evidence>
<dbReference type="PRINTS" id="PR01590">
    <property type="entry name" value="HTHFIS"/>
</dbReference>
<dbReference type="Gene3D" id="1.10.10.60">
    <property type="entry name" value="Homeodomain-like"/>
    <property type="match status" value="1"/>
</dbReference>
<dbReference type="GO" id="GO:0005524">
    <property type="term" value="F:ATP binding"/>
    <property type="evidence" value="ECO:0007669"/>
    <property type="project" value="UniProtKB-KW"/>
</dbReference>
<evidence type="ECO:0000256" key="2">
    <source>
        <dbReference type="ARBA" id="ARBA00022840"/>
    </source>
</evidence>
<reference evidence="7 8" key="1">
    <citation type="submission" date="2016-12" db="EMBL/GenBank/DDBJ databases">
        <title>Complete genome sequence of Thauera chlorobenzoica, a Betaproteobacterium degrading haloaromatics anaerobically to CO2 and halides.</title>
        <authorList>
            <person name="Goris T."/>
            <person name="Mergelsberg M."/>
            <person name="Boll M."/>
        </authorList>
    </citation>
    <scope>NUCLEOTIDE SEQUENCE [LARGE SCALE GENOMIC DNA]</scope>
    <source>
        <strain evidence="7 8">3CB1</strain>
    </source>
</reference>
<dbReference type="STRING" id="96773.Tchl_1174"/>
<keyword evidence="4" id="KW-0238">DNA-binding</keyword>
<dbReference type="InterPro" id="IPR058031">
    <property type="entry name" value="AAA_lid_NorR"/>
</dbReference>
<evidence type="ECO:0000256" key="5">
    <source>
        <dbReference type="ARBA" id="ARBA00023163"/>
    </source>
</evidence>
<dbReference type="AlphaFoldDB" id="A0A1H5SX59"/>
<dbReference type="InterPro" id="IPR029016">
    <property type="entry name" value="GAF-like_dom_sf"/>
</dbReference>
<feature type="region of interest" description="Disordered" evidence="6">
    <location>
        <begin position="303"/>
        <end position="331"/>
    </location>
</feature>
<keyword evidence="5" id="KW-0804">Transcription</keyword>
<dbReference type="InterPro" id="IPR002078">
    <property type="entry name" value="Sigma_54_int"/>
</dbReference>
<sequence length="629" mass="67725">MTPPPLPLAEARRRFLDGDDVSARSVPEPILHSWRRCQGLGLDVGRWRPPSRLAETELAARREENADWLQRARPAIDALFDGVLDDGHVVIVADHGGLILERMGHPDFLDRAERVALAPGMDWREDVRGTNAIGTALVLGAATVRGAEHFLERNRQLSCTAQAIHDAQGHLLGVIDVSGQPRRLHDAHRLQVEAAVRRIEHGLFDRHAARLHELRLAADPALLATPRCGRLGFDDDGVLRAASRAALAALGLDWTALGRLRFAQLCEQSLEHWLSRHGIHVASLRHGGELFSAQLLPVRTGLDPLPREAAHPPPPPTAAAATAMRPEPPRRPAALAGATAVADVGLPAGLLDTARRLLEADIPVLLLGETGVGKERFVQALHAAGSRHRQPLVAVNCAAIPEGLIESELFGYEEGAFTGARRQGSKGRLREADGGVLFLDEIGDMPASLQARLLRVLQERVVQPLGGGAGQRVDVRIVAATHRDLAQEVAAGRFRADLYYRLGHYPLRLPPLRERGDVAQIAAALLAAHGAAPRAITLSPALAAFIRAYPWPGNLRQLDNLLRTLLALVDDGTLLTAEHLPATLRDAAPSAGRDDAVHAALARHGGNASAAARALGISRSTLYRRLGRS</sequence>
<dbReference type="Gene3D" id="3.30.450.40">
    <property type="match status" value="1"/>
</dbReference>
<dbReference type="Pfam" id="PF01590">
    <property type="entry name" value="GAF"/>
    <property type="match status" value="1"/>
</dbReference>
<keyword evidence="8" id="KW-1185">Reference proteome</keyword>
<dbReference type="InterPro" id="IPR025662">
    <property type="entry name" value="Sigma_54_int_dom_ATP-bd_1"/>
</dbReference>
<dbReference type="SUPFAM" id="SSF46689">
    <property type="entry name" value="Homeodomain-like"/>
    <property type="match status" value="1"/>
</dbReference>
<keyword evidence="3" id="KW-0805">Transcription regulation</keyword>
<dbReference type="KEGG" id="tcl:Tchl_1174"/>
<dbReference type="PROSITE" id="PS00688">
    <property type="entry name" value="SIGMA54_INTERACT_3"/>
    <property type="match status" value="1"/>
</dbReference>
<gene>
    <name evidence="7" type="ORF">Tchl_1174</name>
</gene>
<evidence type="ECO:0000313" key="7">
    <source>
        <dbReference type="EMBL" id="APR04033.1"/>
    </source>
</evidence>
<dbReference type="Pfam" id="PF02954">
    <property type="entry name" value="HTH_8"/>
    <property type="match status" value="1"/>
</dbReference>
<dbReference type="PANTHER" id="PTHR32071:SF77">
    <property type="entry name" value="TRANSCRIPTIONAL REGULATORY PROTEIN"/>
    <property type="match status" value="1"/>
</dbReference>
<evidence type="ECO:0000256" key="1">
    <source>
        <dbReference type="ARBA" id="ARBA00022741"/>
    </source>
</evidence>
<dbReference type="InterPro" id="IPR002197">
    <property type="entry name" value="HTH_Fis"/>
</dbReference>
<accession>A0A1H5SX59</accession>
<keyword evidence="1" id="KW-0547">Nucleotide-binding</keyword>
<dbReference type="GO" id="GO:0006355">
    <property type="term" value="P:regulation of DNA-templated transcription"/>
    <property type="evidence" value="ECO:0007669"/>
    <property type="project" value="InterPro"/>
</dbReference>
<dbReference type="PROSITE" id="PS00675">
    <property type="entry name" value="SIGMA54_INTERACT_1"/>
    <property type="match status" value="1"/>
</dbReference>
<dbReference type="PANTHER" id="PTHR32071">
    <property type="entry name" value="TRANSCRIPTIONAL REGULATORY PROTEIN"/>
    <property type="match status" value="1"/>
</dbReference>
<organism evidence="7 8">
    <name type="scientific">Thauera chlorobenzoica</name>
    <dbReference type="NCBI Taxonomy" id="96773"/>
    <lineage>
        <taxon>Bacteria</taxon>
        <taxon>Pseudomonadati</taxon>
        <taxon>Pseudomonadota</taxon>
        <taxon>Betaproteobacteria</taxon>
        <taxon>Rhodocyclales</taxon>
        <taxon>Zoogloeaceae</taxon>
        <taxon>Thauera</taxon>
    </lineage>
</organism>
<dbReference type="CDD" id="cd00009">
    <property type="entry name" value="AAA"/>
    <property type="match status" value="1"/>
</dbReference>
<dbReference type="GO" id="GO:0043565">
    <property type="term" value="F:sequence-specific DNA binding"/>
    <property type="evidence" value="ECO:0007669"/>
    <property type="project" value="InterPro"/>
</dbReference>
<dbReference type="InterPro" id="IPR003018">
    <property type="entry name" value="GAF"/>
</dbReference>
<evidence type="ECO:0000256" key="4">
    <source>
        <dbReference type="ARBA" id="ARBA00023125"/>
    </source>
</evidence>
<dbReference type="InterPro" id="IPR003593">
    <property type="entry name" value="AAA+_ATPase"/>
</dbReference>
<name>A0A1H5SX59_9RHOO</name>
<dbReference type="InterPro" id="IPR027417">
    <property type="entry name" value="P-loop_NTPase"/>
</dbReference>
<protein>
    <submittedName>
        <fullName evidence="7">Uncharacterized protein</fullName>
    </submittedName>
</protein>
<dbReference type="RefSeq" id="WP_075147572.1">
    <property type="nucleotide sequence ID" value="NZ_CP018839.1"/>
</dbReference>
<dbReference type="Gene3D" id="1.10.8.60">
    <property type="match status" value="1"/>
</dbReference>
<dbReference type="SMART" id="SM00382">
    <property type="entry name" value="AAA"/>
    <property type="match status" value="1"/>
</dbReference>
<dbReference type="SUPFAM" id="SSF52540">
    <property type="entry name" value="P-loop containing nucleoside triphosphate hydrolases"/>
    <property type="match status" value="1"/>
</dbReference>
<dbReference type="EMBL" id="CP018839">
    <property type="protein sequence ID" value="APR04033.1"/>
    <property type="molecule type" value="Genomic_DNA"/>
</dbReference>
<dbReference type="Gene3D" id="3.40.50.300">
    <property type="entry name" value="P-loop containing nucleotide triphosphate hydrolases"/>
    <property type="match status" value="1"/>
</dbReference>
<dbReference type="Proteomes" id="UP000185739">
    <property type="component" value="Chromosome"/>
</dbReference>
<dbReference type="FunFam" id="3.40.50.300:FF:000006">
    <property type="entry name" value="DNA-binding transcriptional regulator NtrC"/>
    <property type="match status" value="1"/>
</dbReference>
<dbReference type="InterPro" id="IPR009057">
    <property type="entry name" value="Homeodomain-like_sf"/>
</dbReference>
<dbReference type="InterPro" id="IPR025944">
    <property type="entry name" value="Sigma_54_int_dom_CS"/>
</dbReference>
<keyword evidence="2" id="KW-0067">ATP-binding</keyword>
<evidence type="ECO:0000256" key="3">
    <source>
        <dbReference type="ARBA" id="ARBA00023015"/>
    </source>
</evidence>
<dbReference type="OrthoDB" id="9761705at2"/>
<proteinExistence type="predicted"/>
<dbReference type="Pfam" id="PF00158">
    <property type="entry name" value="Sigma54_activat"/>
    <property type="match status" value="1"/>
</dbReference>
<dbReference type="PROSITE" id="PS50045">
    <property type="entry name" value="SIGMA54_INTERACT_4"/>
    <property type="match status" value="1"/>
</dbReference>
<evidence type="ECO:0000256" key="6">
    <source>
        <dbReference type="SAM" id="MobiDB-lite"/>
    </source>
</evidence>
<dbReference type="Pfam" id="PF25601">
    <property type="entry name" value="AAA_lid_14"/>
    <property type="match status" value="1"/>
</dbReference>